<evidence type="ECO:0000313" key="2">
    <source>
        <dbReference type="EMBL" id="SVD88783.1"/>
    </source>
</evidence>
<evidence type="ECO:0008006" key="3">
    <source>
        <dbReference type="Google" id="ProtNLM"/>
    </source>
</evidence>
<accession>A0A382Z014</accession>
<keyword evidence="1" id="KW-1133">Transmembrane helix</keyword>
<protein>
    <recommendedName>
        <fullName evidence="3">NADH-quinone oxidoreductase subunit J</fullName>
    </recommendedName>
</protein>
<sequence>VQILVYVGAISVLLLFGTLMTRDVEYASLTNNKKIPSILICSLMLGVFIFVIVTTKFEVQDVSLVYEGYLNAIPYLAELLLTEFVVVFEVVSVLLLAAMIGGLMLVREK</sequence>
<name>A0A382Z014_9ZZZZ</name>
<feature type="transmembrane region" description="Helical" evidence="1">
    <location>
        <begin position="84"/>
        <end position="106"/>
    </location>
</feature>
<dbReference type="InterPro" id="IPR042106">
    <property type="entry name" value="Nuo/plastoQ_OxRdtase_6_NuoJ"/>
</dbReference>
<feature type="transmembrane region" description="Helical" evidence="1">
    <location>
        <begin position="36"/>
        <end position="55"/>
    </location>
</feature>
<evidence type="ECO:0000256" key="1">
    <source>
        <dbReference type="SAM" id="Phobius"/>
    </source>
</evidence>
<dbReference type="EMBL" id="UINC01179877">
    <property type="protein sequence ID" value="SVD88783.1"/>
    <property type="molecule type" value="Genomic_DNA"/>
</dbReference>
<reference evidence="2" key="1">
    <citation type="submission" date="2018-05" db="EMBL/GenBank/DDBJ databases">
        <authorList>
            <person name="Lanie J.A."/>
            <person name="Ng W.-L."/>
            <person name="Kazmierczak K.M."/>
            <person name="Andrzejewski T.M."/>
            <person name="Davidsen T.M."/>
            <person name="Wayne K.J."/>
            <person name="Tettelin H."/>
            <person name="Glass J.I."/>
            <person name="Rusch D."/>
            <person name="Podicherti R."/>
            <person name="Tsui H.-C.T."/>
            <person name="Winkler M.E."/>
        </authorList>
    </citation>
    <scope>NUCLEOTIDE SEQUENCE</scope>
</reference>
<dbReference type="GO" id="GO:0008137">
    <property type="term" value="F:NADH dehydrogenase (ubiquinone) activity"/>
    <property type="evidence" value="ECO:0007669"/>
    <property type="project" value="InterPro"/>
</dbReference>
<organism evidence="2">
    <name type="scientific">marine metagenome</name>
    <dbReference type="NCBI Taxonomy" id="408172"/>
    <lineage>
        <taxon>unclassified sequences</taxon>
        <taxon>metagenomes</taxon>
        <taxon>ecological metagenomes</taxon>
    </lineage>
</organism>
<dbReference type="InterPro" id="IPR001457">
    <property type="entry name" value="NADH_UbQ/plastoQ_OxRdtase_su6"/>
</dbReference>
<keyword evidence="1" id="KW-0812">Transmembrane</keyword>
<gene>
    <name evidence="2" type="ORF">METZ01_LOCUS441637</name>
</gene>
<dbReference type="Pfam" id="PF00499">
    <property type="entry name" value="Oxidored_q3"/>
    <property type="match status" value="1"/>
</dbReference>
<proteinExistence type="predicted"/>
<keyword evidence="1" id="KW-0472">Membrane</keyword>
<dbReference type="PANTHER" id="PTHR33269:SF17">
    <property type="entry name" value="NADH-UBIQUINONE OXIDOREDUCTASE CHAIN 6"/>
    <property type="match status" value="1"/>
</dbReference>
<dbReference type="PANTHER" id="PTHR33269">
    <property type="entry name" value="NADH-UBIQUINONE OXIDOREDUCTASE CHAIN 6"/>
    <property type="match status" value="1"/>
</dbReference>
<dbReference type="AlphaFoldDB" id="A0A382Z014"/>
<feature type="transmembrane region" description="Helical" evidence="1">
    <location>
        <begin position="6"/>
        <end position="24"/>
    </location>
</feature>
<feature type="non-terminal residue" evidence="2">
    <location>
        <position position="1"/>
    </location>
</feature>
<dbReference type="Gene3D" id="1.20.120.1200">
    <property type="entry name" value="NADH-ubiquinone/plastoquinone oxidoreductase chain 6, subunit NuoJ"/>
    <property type="match status" value="1"/>
</dbReference>